<proteinExistence type="inferred from homology"/>
<protein>
    <submittedName>
        <fullName evidence="3">Glutathione S-transferase</fullName>
    </submittedName>
</protein>
<dbReference type="SFLD" id="SFLDG01200">
    <property type="entry name" value="SUF1.1"/>
    <property type="match status" value="1"/>
</dbReference>
<dbReference type="InterPro" id="IPR026928">
    <property type="entry name" value="FAX/IsoI-like"/>
</dbReference>
<keyword evidence="3" id="KW-0808">Transferase</keyword>
<dbReference type="EMBL" id="MU001634">
    <property type="protein sequence ID" value="KAF2484687.1"/>
    <property type="molecule type" value="Genomic_DNA"/>
</dbReference>
<dbReference type="InterPro" id="IPR033468">
    <property type="entry name" value="Metaxin_GST"/>
</dbReference>
<feature type="domain" description="GST N-terminal" evidence="2">
    <location>
        <begin position="1"/>
        <end position="83"/>
    </location>
</feature>
<dbReference type="SUPFAM" id="SSF47616">
    <property type="entry name" value="GST C-terminal domain-like"/>
    <property type="match status" value="1"/>
</dbReference>
<dbReference type="InterPro" id="IPR050931">
    <property type="entry name" value="Mito_Protein_Transport_Metaxin"/>
</dbReference>
<dbReference type="SUPFAM" id="SSF52833">
    <property type="entry name" value="Thioredoxin-like"/>
    <property type="match status" value="1"/>
</dbReference>
<dbReference type="CDD" id="cd03193">
    <property type="entry name" value="GST_C_Metaxin"/>
    <property type="match status" value="1"/>
</dbReference>
<accession>A0A6A6PZT3</accession>
<keyword evidence="4" id="KW-1185">Reference proteome</keyword>
<evidence type="ECO:0000256" key="1">
    <source>
        <dbReference type="ARBA" id="ARBA00006475"/>
    </source>
</evidence>
<dbReference type="Pfam" id="PF17172">
    <property type="entry name" value="GST_N_4"/>
    <property type="match status" value="1"/>
</dbReference>
<dbReference type="InterPro" id="IPR036249">
    <property type="entry name" value="Thioredoxin-like_sf"/>
</dbReference>
<organism evidence="3 4">
    <name type="scientific">Neohortaea acidophila</name>
    <dbReference type="NCBI Taxonomy" id="245834"/>
    <lineage>
        <taxon>Eukaryota</taxon>
        <taxon>Fungi</taxon>
        <taxon>Dikarya</taxon>
        <taxon>Ascomycota</taxon>
        <taxon>Pezizomycotina</taxon>
        <taxon>Dothideomycetes</taxon>
        <taxon>Dothideomycetidae</taxon>
        <taxon>Mycosphaerellales</taxon>
        <taxon>Teratosphaeriaceae</taxon>
        <taxon>Neohortaea</taxon>
    </lineage>
</organism>
<reference evidence="3" key="1">
    <citation type="journal article" date="2020" name="Stud. Mycol.">
        <title>101 Dothideomycetes genomes: a test case for predicting lifestyles and emergence of pathogens.</title>
        <authorList>
            <person name="Haridas S."/>
            <person name="Albert R."/>
            <person name="Binder M."/>
            <person name="Bloem J."/>
            <person name="Labutti K."/>
            <person name="Salamov A."/>
            <person name="Andreopoulos B."/>
            <person name="Baker S."/>
            <person name="Barry K."/>
            <person name="Bills G."/>
            <person name="Bluhm B."/>
            <person name="Cannon C."/>
            <person name="Castanera R."/>
            <person name="Culley D."/>
            <person name="Daum C."/>
            <person name="Ezra D."/>
            <person name="Gonzalez J."/>
            <person name="Henrissat B."/>
            <person name="Kuo A."/>
            <person name="Liang C."/>
            <person name="Lipzen A."/>
            <person name="Lutzoni F."/>
            <person name="Magnuson J."/>
            <person name="Mondo S."/>
            <person name="Nolan M."/>
            <person name="Ohm R."/>
            <person name="Pangilinan J."/>
            <person name="Park H.-J."/>
            <person name="Ramirez L."/>
            <person name="Alfaro M."/>
            <person name="Sun H."/>
            <person name="Tritt A."/>
            <person name="Yoshinaga Y."/>
            <person name="Zwiers L.-H."/>
            <person name="Turgeon B."/>
            <person name="Goodwin S."/>
            <person name="Spatafora J."/>
            <person name="Crous P."/>
            <person name="Grigoriev I."/>
        </authorList>
    </citation>
    <scope>NUCLEOTIDE SEQUENCE</scope>
    <source>
        <strain evidence="3">CBS 113389</strain>
    </source>
</reference>
<dbReference type="SFLD" id="SFLDS00019">
    <property type="entry name" value="Glutathione_Transferase_(cytos"/>
    <property type="match status" value="1"/>
</dbReference>
<sequence>MVLTVYGYLPAWDLPDISPYVTKLVFWLKITKTPFEYKSEDLSILDKNAPHGKLPYIIDDDGTKVADSNRIIKYLEQKSGHSLDADLSASDKAVCLAFERMIGEHAYFSGILEPRWRQDSGWKTYIPFIVQGAEVTKPLQDFLDAFRERILAGFNGQGMGRRDTATVLELYKDDIDAIADFLGDKEYFFDSKVRNIDAMAYGMLRHFHDQPQKWEGTGYLEGKKNLMGYLERMRKEFGM</sequence>
<dbReference type="GO" id="GO:0016740">
    <property type="term" value="F:transferase activity"/>
    <property type="evidence" value="ECO:0007669"/>
    <property type="project" value="UniProtKB-KW"/>
</dbReference>
<evidence type="ECO:0000259" key="2">
    <source>
        <dbReference type="PROSITE" id="PS50404"/>
    </source>
</evidence>
<gene>
    <name evidence="3" type="ORF">BDY17DRAFT_353086</name>
</gene>
<dbReference type="Proteomes" id="UP000799767">
    <property type="component" value="Unassembled WGS sequence"/>
</dbReference>
<dbReference type="InterPro" id="IPR040079">
    <property type="entry name" value="Glutathione_S-Trfase"/>
</dbReference>
<name>A0A6A6PZT3_9PEZI</name>
<evidence type="ECO:0000313" key="4">
    <source>
        <dbReference type="Proteomes" id="UP000799767"/>
    </source>
</evidence>
<dbReference type="InterPro" id="IPR012336">
    <property type="entry name" value="Thioredoxin-like_fold"/>
</dbReference>
<dbReference type="InterPro" id="IPR004045">
    <property type="entry name" value="Glutathione_S-Trfase_N"/>
</dbReference>
<evidence type="ECO:0000313" key="3">
    <source>
        <dbReference type="EMBL" id="KAF2484687.1"/>
    </source>
</evidence>
<dbReference type="PANTHER" id="PTHR12289">
    <property type="entry name" value="METAXIN RELATED"/>
    <property type="match status" value="1"/>
</dbReference>
<dbReference type="AlphaFoldDB" id="A0A6A6PZT3"/>
<dbReference type="Gene3D" id="3.40.30.10">
    <property type="entry name" value="Glutaredoxin"/>
    <property type="match status" value="1"/>
</dbReference>
<dbReference type="SFLD" id="SFLDG01180">
    <property type="entry name" value="SUF1"/>
    <property type="match status" value="1"/>
</dbReference>
<dbReference type="RefSeq" id="XP_033591256.1">
    <property type="nucleotide sequence ID" value="XM_033738230.1"/>
</dbReference>
<dbReference type="GeneID" id="54479232"/>
<dbReference type="PROSITE" id="PS50404">
    <property type="entry name" value="GST_NTER"/>
    <property type="match status" value="1"/>
</dbReference>
<dbReference type="OrthoDB" id="5809458at2759"/>
<dbReference type="InterPro" id="IPR036282">
    <property type="entry name" value="Glutathione-S-Trfase_C_sf"/>
</dbReference>
<dbReference type="Pfam" id="PF17171">
    <property type="entry name" value="GST_C_6"/>
    <property type="match status" value="1"/>
</dbReference>
<dbReference type="PANTHER" id="PTHR12289:SF41">
    <property type="entry name" value="FAILED AXON CONNECTIONS-RELATED"/>
    <property type="match status" value="1"/>
</dbReference>
<comment type="similarity">
    <text evidence="1">Belongs to the FAX family.</text>
</comment>